<dbReference type="FunFam" id="3.40.50.300:FF:000053">
    <property type="entry name" value="Signal recognition particle receptor FtsY"/>
    <property type="match status" value="1"/>
</dbReference>
<keyword evidence="3 9" id="KW-0547">Nucleotide-binding</keyword>
<dbReference type="NCBIfam" id="TIGR00064">
    <property type="entry name" value="ftsY"/>
    <property type="match status" value="1"/>
</dbReference>
<dbReference type="STRING" id="1817758.A2150_04615"/>
<dbReference type="InterPro" id="IPR000897">
    <property type="entry name" value="SRP54_GTPase_dom"/>
</dbReference>
<dbReference type="SMART" id="SM00962">
    <property type="entry name" value="SRP54"/>
    <property type="match status" value="1"/>
</dbReference>
<dbReference type="CDD" id="cd17874">
    <property type="entry name" value="FtsY"/>
    <property type="match status" value="1"/>
</dbReference>
<keyword evidence="4 9" id="KW-0378">Hydrolase</keyword>
<reference evidence="11 12" key="1">
    <citation type="journal article" date="2016" name="Nat. Commun.">
        <title>Thousands of microbial genomes shed light on interconnected biogeochemical processes in an aquifer system.</title>
        <authorList>
            <person name="Anantharaman K."/>
            <person name="Brown C.T."/>
            <person name="Hug L.A."/>
            <person name="Sharon I."/>
            <person name="Castelle C.J."/>
            <person name="Probst A.J."/>
            <person name="Thomas B.C."/>
            <person name="Singh A."/>
            <person name="Wilkins M.J."/>
            <person name="Karaoz U."/>
            <person name="Brodie E.L."/>
            <person name="Williams K.H."/>
            <person name="Hubbard S.S."/>
            <person name="Banfield J.F."/>
        </authorList>
    </citation>
    <scope>NUCLEOTIDE SEQUENCE [LARGE SCALE GENOMIC DNA]</scope>
</reference>
<dbReference type="SMART" id="SM00382">
    <property type="entry name" value="AAA"/>
    <property type="match status" value="1"/>
</dbReference>
<dbReference type="Gene3D" id="1.20.120.140">
    <property type="entry name" value="Signal recognition particle SRP54, nucleotide-binding domain"/>
    <property type="match status" value="1"/>
</dbReference>
<dbReference type="EMBL" id="MFSS01000091">
    <property type="protein sequence ID" value="OGI42378.1"/>
    <property type="molecule type" value="Genomic_DNA"/>
</dbReference>
<comment type="similarity">
    <text evidence="9">Belongs to the GTP-binding SRP family. FtsY subfamily.</text>
</comment>
<evidence type="ECO:0000259" key="10">
    <source>
        <dbReference type="PROSITE" id="PS00300"/>
    </source>
</evidence>
<dbReference type="InterPro" id="IPR027417">
    <property type="entry name" value="P-loop_NTPase"/>
</dbReference>
<gene>
    <name evidence="9" type="primary">ftsY</name>
    <name evidence="11" type="ORF">A2150_04615</name>
</gene>
<evidence type="ECO:0000256" key="5">
    <source>
        <dbReference type="ARBA" id="ARBA00023134"/>
    </source>
</evidence>
<dbReference type="GO" id="GO:0006614">
    <property type="term" value="P:SRP-dependent cotranslational protein targeting to membrane"/>
    <property type="evidence" value="ECO:0007669"/>
    <property type="project" value="InterPro"/>
</dbReference>
<dbReference type="InterPro" id="IPR036225">
    <property type="entry name" value="SRP/SRP_N"/>
</dbReference>
<feature type="domain" description="SRP54-type proteins GTP-binding" evidence="10">
    <location>
        <begin position="281"/>
        <end position="294"/>
    </location>
</feature>
<dbReference type="InterPro" id="IPR004390">
    <property type="entry name" value="SR_rcpt_FtsY"/>
</dbReference>
<feature type="binding site" evidence="9">
    <location>
        <begin position="196"/>
        <end position="200"/>
    </location>
    <ligand>
        <name>GTP</name>
        <dbReference type="ChEBI" id="CHEBI:37565"/>
    </ligand>
</feature>
<dbReference type="AlphaFoldDB" id="A0A1F6TB60"/>
<dbReference type="GO" id="GO:0005047">
    <property type="term" value="F:signal recognition particle binding"/>
    <property type="evidence" value="ECO:0007669"/>
    <property type="project" value="TreeGrafter"/>
</dbReference>
<dbReference type="SMART" id="SM00963">
    <property type="entry name" value="SRP54_N"/>
    <property type="match status" value="1"/>
</dbReference>
<keyword evidence="7 9" id="KW-0675">Receptor</keyword>
<dbReference type="GO" id="GO:0005737">
    <property type="term" value="C:cytoplasm"/>
    <property type="evidence" value="ECO:0007669"/>
    <property type="project" value="UniProtKB-SubCell"/>
</dbReference>
<dbReference type="GO" id="GO:0003924">
    <property type="term" value="F:GTPase activity"/>
    <property type="evidence" value="ECO:0007669"/>
    <property type="project" value="UniProtKB-UniRule"/>
</dbReference>
<evidence type="ECO:0000256" key="7">
    <source>
        <dbReference type="ARBA" id="ARBA00023170"/>
    </source>
</evidence>
<dbReference type="PANTHER" id="PTHR43134:SF1">
    <property type="entry name" value="SIGNAL RECOGNITION PARTICLE RECEPTOR SUBUNIT ALPHA"/>
    <property type="match status" value="1"/>
</dbReference>
<keyword evidence="2 9" id="KW-0963">Cytoplasm</keyword>
<evidence type="ECO:0000256" key="6">
    <source>
        <dbReference type="ARBA" id="ARBA00023136"/>
    </source>
</evidence>
<accession>A0A1F6TB60</accession>
<dbReference type="PROSITE" id="PS00300">
    <property type="entry name" value="SRP54"/>
    <property type="match status" value="1"/>
</dbReference>
<evidence type="ECO:0000256" key="3">
    <source>
        <dbReference type="ARBA" id="ARBA00022741"/>
    </source>
</evidence>
<dbReference type="Proteomes" id="UP000177925">
    <property type="component" value="Unassembled WGS sequence"/>
</dbReference>
<evidence type="ECO:0000256" key="9">
    <source>
        <dbReference type="HAMAP-Rule" id="MF_00920"/>
    </source>
</evidence>
<dbReference type="InterPro" id="IPR013822">
    <property type="entry name" value="Signal_recog_particl_SRP54_hlx"/>
</dbReference>
<dbReference type="SUPFAM" id="SSF52540">
    <property type="entry name" value="P-loop containing nucleoside triphosphate hydrolases"/>
    <property type="match status" value="1"/>
</dbReference>
<dbReference type="Pfam" id="PF00448">
    <property type="entry name" value="SRP54"/>
    <property type="match status" value="1"/>
</dbReference>
<evidence type="ECO:0000313" key="11">
    <source>
        <dbReference type="EMBL" id="OGI42378.1"/>
    </source>
</evidence>
<dbReference type="GO" id="GO:0005525">
    <property type="term" value="F:GTP binding"/>
    <property type="evidence" value="ECO:0007669"/>
    <property type="project" value="UniProtKB-UniRule"/>
</dbReference>
<comment type="catalytic activity">
    <reaction evidence="8 9">
        <text>GTP + H2O = GDP + phosphate + H(+)</text>
        <dbReference type="Rhea" id="RHEA:19669"/>
        <dbReference type="ChEBI" id="CHEBI:15377"/>
        <dbReference type="ChEBI" id="CHEBI:15378"/>
        <dbReference type="ChEBI" id="CHEBI:37565"/>
        <dbReference type="ChEBI" id="CHEBI:43474"/>
        <dbReference type="ChEBI" id="CHEBI:58189"/>
        <dbReference type="EC" id="3.6.5.4"/>
    </reaction>
</comment>
<evidence type="ECO:0000256" key="8">
    <source>
        <dbReference type="ARBA" id="ARBA00048027"/>
    </source>
</evidence>
<dbReference type="GO" id="GO:0005886">
    <property type="term" value="C:plasma membrane"/>
    <property type="evidence" value="ECO:0007669"/>
    <property type="project" value="UniProtKB-SubCell"/>
</dbReference>
<evidence type="ECO:0000313" key="12">
    <source>
        <dbReference type="Proteomes" id="UP000177925"/>
    </source>
</evidence>
<evidence type="ECO:0000256" key="2">
    <source>
        <dbReference type="ARBA" id="ARBA00022490"/>
    </source>
</evidence>
<comment type="subunit">
    <text evidence="9">Part of the signal recognition particle protein translocation system, which is composed of SRP and FtsY. SRP is a ribonucleoprotein composed of Ffh and a 4.5S RNA molecule.</text>
</comment>
<keyword evidence="1 9" id="KW-1003">Cell membrane</keyword>
<dbReference type="Pfam" id="PF02881">
    <property type="entry name" value="SRP54_N"/>
    <property type="match status" value="1"/>
</dbReference>
<dbReference type="HAMAP" id="MF_00920">
    <property type="entry name" value="FtsY"/>
    <property type="match status" value="1"/>
</dbReference>
<sequence>MPLSKTSDTGKKSSPGLLARLGEKLAATRRAFGGARPIDDALLEELEALLLGADLGLDATRAVLDDLSARARKLADSSALAAALKETLLAVVAPCERPLAIPPAGKPFVILTVGVNGAGKTTTIGKLAHKFQAEGRKVMLAAGDTFRAAAVEQLQAWGERNAAPVIAQAPGADAAAVAHDAMQAARAQGMDVLIIDTAGRLQTQTGLMDELKKIKRVIQRFDAAAPHEVLLVLDAGLGRNALSQFENFHAAVGVTGLCMTKLDGTAKGGMLFALARQAACPIRFIGIGEGIDDLREFNAREFVEAIMPDSDTRGEGRGARGGG</sequence>
<feature type="binding site" evidence="9">
    <location>
        <begin position="260"/>
        <end position="263"/>
    </location>
    <ligand>
        <name>GTP</name>
        <dbReference type="ChEBI" id="CHEBI:37565"/>
    </ligand>
</feature>
<evidence type="ECO:0000256" key="1">
    <source>
        <dbReference type="ARBA" id="ARBA00022475"/>
    </source>
</evidence>
<comment type="subcellular location">
    <subcellularLocation>
        <location evidence="9">Cell membrane</location>
        <topology evidence="9">Peripheral membrane protein</topology>
        <orientation evidence="9">Cytoplasmic side</orientation>
    </subcellularLocation>
    <subcellularLocation>
        <location evidence="9">Cytoplasm</location>
    </subcellularLocation>
</comment>
<comment type="caution">
    <text evidence="11">The sequence shown here is derived from an EMBL/GenBank/DDBJ whole genome shotgun (WGS) entry which is preliminary data.</text>
</comment>
<dbReference type="InterPro" id="IPR042101">
    <property type="entry name" value="SRP54_N_sf"/>
</dbReference>
<organism evidence="11 12">
    <name type="scientific">Candidatus Muproteobacteria bacterium RBG_16_64_11</name>
    <dbReference type="NCBI Taxonomy" id="1817758"/>
    <lineage>
        <taxon>Bacteria</taxon>
        <taxon>Pseudomonadati</taxon>
        <taxon>Pseudomonadota</taxon>
        <taxon>Candidatus Muproteobacteria</taxon>
    </lineage>
</organism>
<keyword evidence="6 9" id="KW-0472">Membrane</keyword>
<dbReference type="PANTHER" id="PTHR43134">
    <property type="entry name" value="SIGNAL RECOGNITION PARTICLE RECEPTOR SUBUNIT ALPHA"/>
    <property type="match status" value="1"/>
</dbReference>
<dbReference type="Gene3D" id="3.40.50.300">
    <property type="entry name" value="P-loop containing nucleotide triphosphate hydrolases"/>
    <property type="match status" value="1"/>
</dbReference>
<protein>
    <recommendedName>
        <fullName evidence="9">Signal recognition particle receptor FtsY</fullName>
        <shortName evidence="9">SRP receptor</shortName>
        <ecNumber evidence="9">3.6.5.4</ecNumber>
    </recommendedName>
</protein>
<dbReference type="SUPFAM" id="SSF47364">
    <property type="entry name" value="Domain of the SRP/SRP receptor G-proteins"/>
    <property type="match status" value="1"/>
</dbReference>
<evidence type="ECO:0000256" key="4">
    <source>
        <dbReference type="ARBA" id="ARBA00022801"/>
    </source>
</evidence>
<proteinExistence type="inferred from homology"/>
<dbReference type="EC" id="3.6.5.4" evidence="9"/>
<comment type="function">
    <text evidence="9">Involved in targeting and insertion of nascent membrane proteins into the cytoplasmic membrane. Acts as a receptor for the complex formed by the signal recognition particle (SRP) and the ribosome-nascent chain (RNC). Interaction with SRP-RNC leads to the transfer of the RNC complex to the Sec translocase for insertion into the membrane, the hydrolysis of GTP by both Ffh and FtsY, and the dissociation of the SRP-FtsY complex into the individual components.</text>
</comment>
<dbReference type="InterPro" id="IPR003593">
    <property type="entry name" value="AAA+_ATPase"/>
</dbReference>
<keyword evidence="5 9" id="KW-0342">GTP-binding</keyword>
<name>A0A1F6TB60_9PROT</name>
<feature type="binding site" evidence="9">
    <location>
        <begin position="114"/>
        <end position="121"/>
    </location>
    <ligand>
        <name>GTP</name>
        <dbReference type="ChEBI" id="CHEBI:37565"/>
    </ligand>
</feature>